<comment type="similarity">
    <text evidence="2">Belongs to the TFIIB family.</text>
</comment>
<feature type="domain" description="TFIIB-type" evidence="11">
    <location>
        <begin position="13"/>
        <end position="44"/>
    </location>
</feature>
<dbReference type="GO" id="GO:0008270">
    <property type="term" value="F:zinc ion binding"/>
    <property type="evidence" value="ECO:0007669"/>
    <property type="project" value="UniProtKB-KW"/>
</dbReference>
<evidence type="ECO:0000256" key="6">
    <source>
        <dbReference type="ARBA" id="ARBA00023015"/>
    </source>
</evidence>
<dbReference type="OrthoDB" id="511529at2759"/>
<dbReference type="GO" id="GO:0017025">
    <property type="term" value="F:TBP-class protein binding"/>
    <property type="evidence" value="ECO:0007669"/>
    <property type="project" value="InterPro"/>
</dbReference>
<dbReference type="InterPro" id="IPR013137">
    <property type="entry name" value="Znf_TFIIB"/>
</dbReference>
<dbReference type="FunFam" id="1.10.472.10:FF:000002">
    <property type="entry name" value="Transcription factor IIIB 90 kDa subunit"/>
    <property type="match status" value="1"/>
</dbReference>
<dbReference type="Proteomes" id="UP000078046">
    <property type="component" value="Unassembled WGS sequence"/>
</dbReference>
<evidence type="ECO:0000256" key="2">
    <source>
        <dbReference type="ARBA" id="ARBA00010857"/>
    </source>
</evidence>
<keyword evidence="5" id="KW-0862">Zinc</keyword>
<evidence type="ECO:0000256" key="8">
    <source>
        <dbReference type="ARBA" id="ARBA00023242"/>
    </source>
</evidence>
<reference evidence="12 13" key="1">
    <citation type="submission" date="2016-04" db="EMBL/GenBank/DDBJ databases">
        <title>The genome of Intoshia linei affirms orthonectids as highly simplified spiralians.</title>
        <authorList>
            <person name="Mikhailov K.V."/>
            <person name="Slusarev G.S."/>
            <person name="Nikitin M.A."/>
            <person name="Logacheva M.D."/>
            <person name="Penin A."/>
            <person name="Aleoshin V."/>
            <person name="Panchin Y.V."/>
        </authorList>
    </citation>
    <scope>NUCLEOTIDE SEQUENCE [LARGE SCALE GENOMIC DNA]</scope>
    <source>
        <strain evidence="12">Intl2013</strain>
        <tissue evidence="12">Whole animal</tissue>
    </source>
</reference>
<accession>A0A177BC77</accession>
<dbReference type="InterPro" id="IPR013763">
    <property type="entry name" value="Cyclin-like_dom"/>
</dbReference>
<dbReference type="InterPro" id="IPR036915">
    <property type="entry name" value="Cyclin-like_sf"/>
</dbReference>
<dbReference type="SUPFAM" id="SSF47954">
    <property type="entry name" value="Cyclin-like"/>
    <property type="match status" value="2"/>
</dbReference>
<sequence>MYEPKKPKLDSNNDEVCQQCGSNNMIVDHKMGVVSCGECGRVTEGQMVVNEIQFMESGGKQIALGAFVPENDCVTSDGKISTGRGYTIYTAKKQIEHIASQLCITQDCQNMALNFYKLLLSRSLTRRRIRVCVLASCLYISSRLDGLSFMLLDFSDVIGVDVYKLGRIYLFQIKSLSIKLPSLDPCLYVHRFASQMELGNMTHTVIKMTNSIVSRMKRDWMAEGRRPSGICAAALLVAARMYNFNRTIKQVVKIARIGASTLKHRLEELGNTASAKLTIDEFQSTDLEAELYPPCANKGPSSIKEKDFDKIEEEINSLQSKIDSRLFRLTKKSIEADLEGLNVINNIDNISKHVEPEAKTNESSTLGNATEMCLKLFEDDKITQIPNLKPNKSESDDSIDLENISDGEIDSFICNQKEIKENTTNWDVNYRDFEIQEKKKLEMKNSGSDNKRKDRKKIKSKLSDQRFSVDQIIESFINNPKMEPSDFDGLKDLDKM</sequence>
<name>A0A177BC77_9BILA</name>
<keyword evidence="13" id="KW-1185">Reference proteome</keyword>
<dbReference type="SMART" id="SM00385">
    <property type="entry name" value="CYCLIN"/>
    <property type="match status" value="2"/>
</dbReference>
<comment type="subcellular location">
    <subcellularLocation>
        <location evidence="1">Nucleus</location>
    </subcellularLocation>
</comment>
<dbReference type="PANTHER" id="PTHR11618:SF4">
    <property type="entry name" value="TRANSCRIPTION FACTOR IIIB 90 KDA SUBUNIT"/>
    <property type="match status" value="1"/>
</dbReference>
<evidence type="ECO:0000256" key="10">
    <source>
        <dbReference type="SAM" id="MobiDB-lite"/>
    </source>
</evidence>
<evidence type="ECO:0000256" key="4">
    <source>
        <dbReference type="ARBA" id="ARBA00022771"/>
    </source>
</evidence>
<feature type="region of interest" description="Disordered" evidence="10">
    <location>
        <begin position="441"/>
        <end position="463"/>
    </location>
</feature>
<dbReference type="Gene3D" id="2.20.25.10">
    <property type="match status" value="1"/>
</dbReference>
<evidence type="ECO:0000313" key="13">
    <source>
        <dbReference type="Proteomes" id="UP000078046"/>
    </source>
</evidence>
<dbReference type="GO" id="GO:0097550">
    <property type="term" value="C:transcription preinitiation complex"/>
    <property type="evidence" value="ECO:0007669"/>
    <property type="project" value="TreeGrafter"/>
</dbReference>
<dbReference type="PANTHER" id="PTHR11618">
    <property type="entry name" value="TRANSCRIPTION INITIATION FACTOR IIB-RELATED"/>
    <property type="match status" value="1"/>
</dbReference>
<dbReference type="InterPro" id="IPR000812">
    <property type="entry name" value="TFIIB"/>
</dbReference>
<keyword evidence="7" id="KW-0804">Transcription</keyword>
<keyword evidence="8" id="KW-0539">Nucleus</keyword>
<organism evidence="12 13">
    <name type="scientific">Intoshia linei</name>
    <dbReference type="NCBI Taxonomy" id="1819745"/>
    <lineage>
        <taxon>Eukaryota</taxon>
        <taxon>Metazoa</taxon>
        <taxon>Spiralia</taxon>
        <taxon>Lophotrochozoa</taxon>
        <taxon>Mesozoa</taxon>
        <taxon>Orthonectida</taxon>
        <taxon>Rhopaluridae</taxon>
        <taxon>Intoshia</taxon>
    </lineage>
</organism>
<dbReference type="EMBL" id="LWCA01000014">
    <property type="protein sequence ID" value="OAF71928.1"/>
    <property type="molecule type" value="Genomic_DNA"/>
</dbReference>
<protein>
    <recommendedName>
        <fullName evidence="11">TFIIB-type domain-containing protein</fullName>
    </recommendedName>
</protein>
<dbReference type="CDD" id="cd20554">
    <property type="entry name" value="CYCLIN_TFIIIB90_rpt2"/>
    <property type="match status" value="1"/>
</dbReference>
<gene>
    <name evidence="12" type="ORF">A3Q56_00285</name>
</gene>
<dbReference type="GO" id="GO:0005634">
    <property type="term" value="C:nucleus"/>
    <property type="evidence" value="ECO:0007669"/>
    <property type="project" value="UniProtKB-SubCell"/>
</dbReference>
<dbReference type="PRINTS" id="PR00685">
    <property type="entry name" value="TIFACTORIIB"/>
</dbReference>
<evidence type="ECO:0000256" key="9">
    <source>
        <dbReference type="PROSITE-ProRule" id="PRU00469"/>
    </source>
</evidence>
<proteinExistence type="inferred from homology"/>
<dbReference type="Gene3D" id="1.10.472.10">
    <property type="entry name" value="Cyclin-like"/>
    <property type="match status" value="2"/>
</dbReference>
<dbReference type="Pfam" id="PF00382">
    <property type="entry name" value="TFIIB"/>
    <property type="match status" value="2"/>
</dbReference>
<dbReference type="GO" id="GO:0000126">
    <property type="term" value="C:transcription factor TFIIIB complex"/>
    <property type="evidence" value="ECO:0007669"/>
    <property type="project" value="TreeGrafter"/>
</dbReference>
<evidence type="ECO:0000256" key="1">
    <source>
        <dbReference type="ARBA" id="ARBA00004123"/>
    </source>
</evidence>
<dbReference type="AlphaFoldDB" id="A0A177BC77"/>
<dbReference type="GO" id="GO:0070897">
    <property type="term" value="P:transcription preinitiation complex assembly"/>
    <property type="evidence" value="ECO:0007669"/>
    <property type="project" value="InterPro"/>
</dbReference>
<dbReference type="GO" id="GO:0000995">
    <property type="term" value="F:RNA polymerase III general transcription initiation factor activity"/>
    <property type="evidence" value="ECO:0007669"/>
    <property type="project" value="TreeGrafter"/>
</dbReference>
<evidence type="ECO:0000256" key="3">
    <source>
        <dbReference type="ARBA" id="ARBA00022723"/>
    </source>
</evidence>
<keyword evidence="4 9" id="KW-0863">Zinc-finger</keyword>
<evidence type="ECO:0000256" key="5">
    <source>
        <dbReference type="ARBA" id="ARBA00022833"/>
    </source>
</evidence>
<dbReference type="InterPro" id="IPR013150">
    <property type="entry name" value="TFIIB_cyclin"/>
</dbReference>
<evidence type="ECO:0000313" key="12">
    <source>
        <dbReference type="EMBL" id="OAF71928.1"/>
    </source>
</evidence>
<evidence type="ECO:0000259" key="11">
    <source>
        <dbReference type="PROSITE" id="PS51134"/>
    </source>
</evidence>
<keyword evidence="3" id="KW-0479">Metal-binding</keyword>
<dbReference type="GO" id="GO:0001006">
    <property type="term" value="F:RNA polymerase III type 3 promoter sequence-specific DNA binding"/>
    <property type="evidence" value="ECO:0007669"/>
    <property type="project" value="TreeGrafter"/>
</dbReference>
<evidence type="ECO:0000256" key="7">
    <source>
        <dbReference type="ARBA" id="ARBA00023163"/>
    </source>
</evidence>
<keyword evidence="6" id="KW-0805">Transcription regulation</keyword>
<comment type="caution">
    <text evidence="12">The sequence shown here is derived from an EMBL/GenBank/DDBJ whole genome shotgun (WGS) entry which is preliminary data.</text>
</comment>
<dbReference type="PROSITE" id="PS51134">
    <property type="entry name" value="ZF_TFIIB"/>
    <property type="match status" value="1"/>
</dbReference>
<dbReference type="SUPFAM" id="SSF57783">
    <property type="entry name" value="Zinc beta-ribbon"/>
    <property type="match status" value="1"/>
</dbReference>